<name>A0ABQ9VTK4_SAGOE</name>
<reference evidence="2 3" key="1">
    <citation type="submission" date="2023-05" db="EMBL/GenBank/DDBJ databases">
        <title>B98-5 Cell Line De Novo Hybrid Assembly: An Optical Mapping Approach.</title>
        <authorList>
            <person name="Kananen K."/>
            <person name="Auerbach J.A."/>
            <person name="Kautto E."/>
            <person name="Blachly J.S."/>
        </authorList>
    </citation>
    <scope>NUCLEOTIDE SEQUENCE [LARGE SCALE GENOMIC DNA]</scope>
    <source>
        <strain evidence="2">B95-8</strain>
        <tissue evidence="2">Cell line</tissue>
    </source>
</reference>
<evidence type="ECO:0000313" key="2">
    <source>
        <dbReference type="EMBL" id="KAK2112470.1"/>
    </source>
</evidence>
<gene>
    <name evidence="2" type="ORF">P7K49_012217</name>
</gene>
<evidence type="ECO:0000313" key="3">
    <source>
        <dbReference type="Proteomes" id="UP001266305"/>
    </source>
</evidence>
<evidence type="ECO:0000256" key="1">
    <source>
        <dbReference type="SAM" id="MobiDB-lite"/>
    </source>
</evidence>
<protein>
    <submittedName>
        <fullName evidence="2">Uncharacterized protein</fullName>
    </submittedName>
</protein>
<dbReference type="Proteomes" id="UP001266305">
    <property type="component" value="Unassembled WGS sequence"/>
</dbReference>
<feature type="compositionally biased region" description="Polar residues" evidence="1">
    <location>
        <begin position="1"/>
        <end position="36"/>
    </location>
</feature>
<organism evidence="2 3">
    <name type="scientific">Saguinus oedipus</name>
    <name type="common">Cotton-top tamarin</name>
    <name type="synonym">Oedipomidas oedipus</name>
    <dbReference type="NCBI Taxonomy" id="9490"/>
    <lineage>
        <taxon>Eukaryota</taxon>
        <taxon>Metazoa</taxon>
        <taxon>Chordata</taxon>
        <taxon>Craniata</taxon>
        <taxon>Vertebrata</taxon>
        <taxon>Euteleostomi</taxon>
        <taxon>Mammalia</taxon>
        <taxon>Eutheria</taxon>
        <taxon>Euarchontoglires</taxon>
        <taxon>Primates</taxon>
        <taxon>Haplorrhini</taxon>
        <taxon>Platyrrhini</taxon>
        <taxon>Cebidae</taxon>
        <taxon>Callitrichinae</taxon>
        <taxon>Saguinus</taxon>
    </lineage>
</organism>
<keyword evidence="3" id="KW-1185">Reference proteome</keyword>
<feature type="region of interest" description="Disordered" evidence="1">
    <location>
        <begin position="1"/>
        <end position="46"/>
    </location>
</feature>
<dbReference type="EMBL" id="JASSZA010000005">
    <property type="protein sequence ID" value="KAK2112470.1"/>
    <property type="molecule type" value="Genomic_DNA"/>
</dbReference>
<sequence length="67" mass="7295">HPPFSNTPRISVQDQGGEWPQSTDTPTQVPAQSTHAPTRAPPLPDRGLWCSCTETGLAERNTCSSRH</sequence>
<feature type="non-terminal residue" evidence="2">
    <location>
        <position position="1"/>
    </location>
</feature>
<comment type="caution">
    <text evidence="2">The sequence shown here is derived from an EMBL/GenBank/DDBJ whole genome shotgun (WGS) entry which is preliminary data.</text>
</comment>
<proteinExistence type="predicted"/>
<accession>A0ABQ9VTK4</accession>